<sequence length="76" mass="8411">MKGWLILSIFTLFAAVLTACQDKPAGPEENTMMLRFKNNADFTFHSIRISTRDISGGTQNADGSPIEKGKYCVKNI</sequence>
<organism evidence="2 3">
    <name type="scientific">Salibacterium halotolerans</name>
    <dbReference type="NCBI Taxonomy" id="1884432"/>
    <lineage>
        <taxon>Bacteria</taxon>
        <taxon>Bacillati</taxon>
        <taxon>Bacillota</taxon>
        <taxon>Bacilli</taxon>
        <taxon>Bacillales</taxon>
        <taxon>Bacillaceae</taxon>
    </lineage>
</organism>
<keyword evidence="1" id="KW-0732">Signal</keyword>
<evidence type="ECO:0000313" key="3">
    <source>
        <dbReference type="Proteomes" id="UP000198892"/>
    </source>
</evidence>
<accession>A0A1I5S4Z5</accession>
<dbReference type="AlphaFoldDB" id="A0A1I5S4Z5"/>
<protein>
    <recommendedName>
        <fullName evidence="4">Lipoprotein</fullName>
    </recommendedName>
</protein>
<dbReference type="STRING" id="1884432.SAMN05518683_10852"/>
<proteinExistence type="predicted"/>
<gene>
    <name evidence="2" type="ORF">SAMN05518683_10852</name>
</gene>
<feature type="chain" id="PRO_5039070542" description="Lipoprotein" evidence="1">
    <location>
        <begin position="20"/>
        <end position="76"/>
    </location>
</feature>
<name>A0A1I5S4Z5_9BACI</name>
<dbReference type="OrthoDB" id="2970492at2"/>
<dbReference type="RefSeq" id="WP_093336752.1">
    <property type="nucleotide sequence ID" value="NZ_FOXD01000008.1"/>
</dbReference>
<dbReference type="PROSITE" id="PS51257">
    <property type="entry name" value="PROKAR_LIPOPROTEIN"/>
    <property type="match status" value="1"/>
</dbReference>
<reference evidence="3" key="1">
    <citation type="submission" date="2016-10" db="EMBL/GenBank/DDBJ databases">
        <authorList>
            <person name="Varghese N."/>
            <person name="Submissions S."/>
        </authorList>
    </citation>
    <scope>NUCLEOTIDE SEQUENCE [LARGE SCALE GENOMIC DNA]</scope>
    <source>
        <strain evidence="3">S7</strain>
    </source>
</reference>
<dbReference type="EMBL" id="FOXD01000008">
    <property type="protein sequence ID" value="SFP65835.1"/>
    <property type="molecule type" value="Genomic_DNA"/>
</dbReference>
<feature type="signal peptide" evidence="1">
    <location>
        <begin position="1"/>
        <end position="19"/>
    </location>
</feature>
<dbReference type="Proteomes" id="UP000198892">
    <property type="component" value="Unassembled WGS sequence"/>
</dbReference>
<evidence type="ECO:0000313" key="2">
    <source>
        <dbReference type="EMBL" id="SFP65835.1"/>
    </source>
</evidence>
<evidence type="ECO:0000256" key="1">
    <source>
        <dbReference type="SAM" id="SignalP"/>
    </source>
</evidence>
<evidence type="ECO:0008006" key="4">
    <source>
        <dbReference type="Google" id="ProtNLM"/>
    </source>
</evidence>
<keyword evidence="3" id="KW-1185">Reference proteome</keyword>